<dbReference type="AlphaFoldDB" id="A0A426TQ94"/>
<dbReference type="EMBL" id="RSAS01000960">
    <property type="protein sequence ID" value="RRR65375.1"/>
    <property type="molecule type" value="Genomic_DNA"/>
</dbReference>
<comment type="caution">
    <text evidence="1">The sequence shown here is derived from an EMBL/GenBank/DDBJ whole genome shotgun (WGS) entry which is preliminary data.</text>
</comment>
<evidence type="ECO:0000313" key="2">
    <source>
        <dbReference type="Proteomes" id="UP000280307"/>
    </source>
</evidence>
<dbReference type="Proteomes" id="UP000280307">
    <property type="component" value="Unassembled WGS sequence"/>
</dbReference>
<dbReference type="Pfam" id="PF04368">
    <property type="entry name" value="DUF507"/>
    <property type="match status" value="1"/>
</dbReference>
<dbReference type="InterPro" id="IPR007463">
    <property type="entry name" value="DUF507"/>
</dbReference>
<name>A0A426TQ94_9CHLR</name>
<accession>A0A426TQ94</accession>
<reference evidence="1 2" key="1">
    <citation type="submission" date="2018-12" db="EMBL/GenBank/DDBJ databases">
        <title>Genome Sequence of Candidatus Viridilinea halotolerans isolated from saline sulfide-rich spring.</title>
        <authorList>
            <person name="Grouzdev D.S."/>
            <person name="Burganskaya E.I."/>
            <person name="Krutkina M.S."/>
            <person name="Sukhacheva M.V."/>
            <person name="Gorlenko V.M."/>
        </authorList>
    </citation>
    <scope>NUCLEOTIDE SEQUENCE [LARGE SCALE GENOMIC DNA]</scope>
    <source>
        <strain evidence="1">Chok-6</strain>
    </source>
</reference>
<gene>
    <name evidence="1" type="ORF">EI684_23335</name>
</gene>
<proteinExistence type="predicted"/>
<organism evidence="1 2">
    <name type="scientific">Candidatus Viridilinea halotolerans</name>
    <dbReference type="NCBI Taxonomy" id="2491704"/>
    <lineage>
        <taxon>Bacteria</taxon>
        <taxon>Bacillati</taxon>
        <taxon>Chloroflexota</taxon>
        <taxon>Chloroflexia</taxon>
        <taxon>Chloroflexales</taxon>
        <taxon>Chloroflexineae</taxon>
        <taxon>Oscillochloridaceae</taxon>
        <taxon>Candidatus Viridilinea</taxon>
    </lineage>
</organism>
<protein>
    <submittedName>
        <fullName evidence="1">DUF507 family protein</fullName>
    </submittedName>
</protein>
<evidence type="ECO:0000313" key="1">
    <source>
        <dbReference type="EMBL" id="RRR65375.1"/>
    </source>
</evidence>
<sequence length="93" mass="10891">MKLSPPKIESLAEQLLDALADIDGVLFRGDDSALRIAINKIITDELMVEERLDAEVHKMLHAYKYEITMGRMNYDDLYRKMRNKLIIERRIVL</sequence>